<dbReference type="EMBL" id="CP120682">
    <property type="protein sequence ID" value="WKN38708.1"/>
    <property type="molecule type" value="Genomic_DNA"/>
</dbReference>
<reference evidence="2" key="2">
    <citation type="journal article" date="2024" name="Antonie Van Leeuwenhoek">
        <title>Roseihalotalea indica gen. nov., sp. nov., a halophilic Bacteroidetes from mesopelagic Southwest Indian Ocean with higher carbohydrate metabolic potential.</title>
        <authorList>
            <person name="Chen B."/>
            <person name="Zhang M."/>
            <person name="Lin D."/>
            <person name="Ye J."/>
            <person name="Tang K."/>
        </authorList>
    </citation>
    <scope>NUCLEOTIDE SEQUENCE</scope>
    <source>
        <strain evidence="2">TK19036</strain>
    </source>
</reference>
<feature type="chain" id="PRO_5041330607" evidence="1">
    <location>
        <begin position="21"/>
        <end position="265"/>
    </location>
</feature>
<protein>
    <submittedName>
        <fullName evidence="2">Uncharacterized protein</fullName>
    </submittedName>
</protein>
<accession>A0AA49JF00</accession>
<sequence>MKTLCSFTFLFWLVSLTLKAQPVMVIDKKAIATSAENFAVNVAKGHTYGKNRELTEDIHSQYFAIEMLQRQVQEALKQTTSVRDLYWADLSKSLYLATELIQGSVQPGLEIDFVVEHPLFSEHPFETYRDLFIADGTSPLPASHAAFQVAKQGAHDLSIGFQRLAAERKTYGAVAFQYLSEDLLLKAVEMNELLKQPGRFSMTEAERMRLQSYAEEYLMLSAELLERSDRLLLEVGHVPALQELADHTQLQLERTAAAQTPLFTY</sequence>
<feature type="signal peptide" evidence="1">
    <location>
        <begin position="1"/>
        <end position="20"/>
    </location>
</feature>
<dbReference type="AlphaFoldDB" id="A0AA49JF00"/>
<gene>
    <name evidence="2" type="ORF">K4G66_08330</name>
</gene>
<organism evidence="2">
    <name type="scientific">Roseihalotalea indica</name>
    <dbReference type="NCBI Taxonomy" id="2867963"/>
    <lineage>
        <taxon>Bacteria</taxon>
        <taxon>Pseudomonadati</taxon>
        <taxon>Bacteroidota</taxon>
        <taxon>Cytophagia</taxon>
        <taxon>Cytophagales</taxon>
        <taxon>Catalimonadaceae</taxon>
        <taxon>Roseihalotalea</taxon>
    </lineage>
</organism>
<name>A0AA49JF00_9BACT</name>
<proteinExistence type="predicted"/>
<reference evidence="2" key="1">
    <citation type="journal article" date="2023" name="Comput. Struct. Biotechnol. J.">
        <title>Discovery of a novel marine Bacteroidetes with a rich repertoire of carbohydrate-active enzymes.</title>
        <authorList>
            <person name="Chen B."/>
            <person name="Liu G."/>
            <person name="Chen Q."/>
            <person name="Wang H."/>
            <person name="Liu L."/>
            <person name="Tang K."/>
        </authorList>
    </citation>
    <scope>NUCLEOTIDE SEQUENCE</scope>
    <source>
        <strain evidence="2">TK19036</strain>
    </source>
</reference>
<evidence type="ECO:0000256" key="1">
    <source>
        <dbReference type="SAM" id="SignalP"/>
    </source>
</evidence>
<keyword evidence="1" id="KW-0732">Signal</keyword>
<evidence type="ECO:0000313" key="2">
    <source>
        <dbReference type="EMBL" id="WKN38708.1"/>
    </source>
</evidence>